<reference evidence="2" key="1">
    <citation type="submission" date="2024-05" db="EMBL/GenBank/DDBJ databases">
        <title>Whole genome shotgun sequence of Streptomyces hydrogenans NBRC 13475.</title>
        <authorList>
            <person name="Komaki H."/>
            <person name="Tamura T."/>
        </authorList>
    </citation>
    <scope>NUCLEOTIDE SEQUENCE</scope>
    <source>
        <strain evidence="2">NBRC 13475</strain>
    </source>
</reference>
<accession>A0ABQ3PFV9</accession>
<proteinExistence type="predicted"/>
<evidence type="ECO:0000313" key="3">
    <source>
        <dbReference type="Proteomes" id="UP001052739"/>
    </source>
</evidence>
<dbReference type="EMBL" id="BNDW01000040">
    <property type="protein sequence ID" value="GHI23908.1"/>
    <property type="molecule type" value="Genomic_DNA"/>
</dbReference>
<protein>
    <submittedName>
        <fullName evidence="2">Uncharacterized protein</fullName>
    </submittedName>
</protein>
<evidence type="ECO:0000256" key="1">
    <source>
        <dbReference type="SAM" id="MobiDB-lite"/>
    </source>
</evidence>
<gene>
    <name evidence="2" type="ORF">Shyd_52790</name>
</gene>
<keyword evidence="3" id="KW-1185">Reference proteome</keyword>
<dbReference type="Proteomes" id="UP001052739">
    <property type="component" value="Unassembled WGS sequence"/>
</dbReference>
<feature type="compositionally biased region" description="Gly residues" evidence="1">
    <location>
        <begin position="39"/>
        <end position="54"/>
    </location>
</feature>
<name>A0ABQ3PFV9_9ACTN</name>
<feature type="compositionally biased region" description="Low complexity" evidence="1">
    <location>
        <begin position="14"/>
        <end position="28"/>
    </location>
</feature>
<feature type="region of interest" description="Disordered" evidence="1">
    <location>
        <begin position="1"/>
        <end position="74"/>
    </location>
</feature>
<sequence>MRRTGRRGAGGPGRTDPGARGRAAVAGEARAREEPPGARRGGGAGAAGKAGGFGPDRRGAVLPRLVDPAGEGTG</sequence>
<evidence type="ECO:0000313" key="2">
    <source>
        <dbReference type="EMBL" id="GHI23908.1"/>
    </source>
</evidence>
<comment type="caution">
    <text evidence="2">The sequence shown here is derived from an EMBL/GenBank/DDBJ whole genome shotgun (WGS) entry which is preliminary data.</text>
</comment>
<organism evidence="2 3">
    <name type="scientific">Streptomyces hydrogenans</name>
    <dbReference type="NCBI Taxonomy" id="1873719"/>
    <lineage>
        <taxon>Bacteria</taxon>
        <taxon>Bacillati</taxon>
        <taxon>Actinomycetota</taxon>
        <taxon>Actinomycetes</taxon>
        <taxon>Kitasatosporales</taxon>
        <taxon>Streptomycetaceae</taxon>
        <taxon>Streptomyces</taxon>
    </lineage>
</organism>